<evidence type="ECO:0000313" key="2">
    <source>
        <dbReference type="Proteomes" id="UP000283895"/>
    </source>
</evidence>
<reference evidence="1 2" key="1">
    <citation type="submission" date="2015-09" db="EMBL/GenBank/DDBJ databases">
        <title>Host preference determinants of Valsa canker pathogens revealed by comparative genomics.</title>
        <authorList>
            <person name="Yin Z."/>
            <person name="Huang L."/>
        </authorList>
    </citation>
    <scope>NUCLEOTIDE SEQUENCE [LARGE SCALE GENOMIC DNA]</scope>
    <source>
        <strain evidence="1 2">03-1</strain>
    </source>
</reference>
<accession>A0A423V952</accession>
<protein>
    <submittedName>
        <fullName evidence="1">Uncharacterized protein</fullName>
    </submittedName>
</protein>
<dbReference type="AlphaFoldDB" id="A0A423V952"/>
<keyword evidence="2" id="KW-1185">Reference proteome</keyword>
<dbReference type="EMBL" id="LKEA01000098">
    <property type="protein sequence ID" value="ROV87342.1"/>
    <property type="molecule type" value="Genomic_DNA"/>
</dbReference>
<gene>
    <name evidence="1" type="ORF">VMCG_10704</name>
</gene>
<organism evidence="1 2">
    <name type="scientific">Cytospora schulzeri</name>
    <dbReference type="NCBI Taxonomy" id="448051"/>
    <lineage>
        <taxon>Eukaryota</taxon>
        <taxon>Fungi</taxon>
        <taxon>Dikarya</taxon>
        <taxon>Ascomycota</taxon>
        <taxon>Pezizomycotina</taxon>
        <taxon>Sordariomycetes</taxon>
        <taxon>Sordariomycetidae</taxon>
        <taxon>Diaporthales</taxon>
        <taxon>Cytosporaceae</taxon>
        <taxon>Cytospora</taxon>
    </lineage>
</organism>
<sequence>MPVTTRAQARREAHAARRRTLLRLPREIRNDIYKRVLAPRNASKWNPRGTSFPGDAFPLNANDAMLLMGKRPAYVGLLQSCRQVHEEAAGLLYHTVEMRLNTNREPEKALLTLGLRHLKYIKHMTIHFRYYVRRPDGWNGSLKDSLGAWRAAEILRFLHRAGVMLHTLTLKAPWHQEGCTGSGNLAHARCVDLQPLLRDPFLFSNIQSVVFPDLLALCPSRNALYDAPERNRPLTEAQKAEIVERLRFQVEAVTDCATFKPTYAPFHKGFFVIVNPRALSIGLKGSVPPPCEGEWGDMVQEHLARLKTNGFLDYRMDEPGL</sequence>
<dbReference type="OrthoDB" id="2951834at2759"/>
<dbReference type="Proteomes" id="UP000283895">
    <property type="component" value="Unassembled WGS sequence"/>
</dbReference>
<dbReference type="PANTHER" id="PTHR38790">
    <property type="entry name" value="2EXR DOMAIN-CONTAINING PROTEIN-RELATED"/>
    <property type="match status" value="1"/>
</dbReference>
<proteinExistence type="predicted"/>
<evidence type="ECO:0000313" key="1">
    <source>
        <dbReference type="EMBL" id="ROV87342.1"/>
    </source>
</evidence>
<name>A0A423V952_9PEZI</name>
<dbReference type="PANTHER" id="PTHR38790:SF8">
    <property type="entry name" value="F-BOX DOMAIN-CONTAINING PROTEIN"/>
    <property type="match status" value="1"/>
</dbReference>
<comment type="caution">
    <text evidence="1">The sequence shown here is derived from an EMBL/GenBank/DDBJ whole genome shotgun (WGS) entry which is preliminary data.</text>
</comment>